<dbReference type="AlphaFoldDB" id="D0Z5P4"/>
<evidence type="ECO:0000256" key="1">
    <source>
        <dbReference type="SAM" id="Phobius"/>
    </source>
</evidence>
<reference evidence="2" key="1">
    <citation type="journal article" date="2009" name="Mol. Biol. Evol.">
        <title>Hyper-variability of ascidian mitochondrial gene order: exposing the myth of deuterostome organelle genome stability.</title>
        <authorList>
            <person name="Gissi C."/>
            <person name="Pesole G."/>
            <person name="Mastrototaro F."/>
            <person name="Iannelli F."/>
            <person name="Guida V."/>
            <person name="Griggio F."/>
        </authorList>
    </citation>
    <scope>NUCLEOTIDE SEQUENCE</scope>
    <source>
        <tissue evidence="2">Gonads</tissue>
    </source>
</reference>
<keyword evidence="1" id="KW-0812">Transmembrane</keyword>
<name>D0Z5P4_STYPL</name>
<protein>
    <submittedName>
        <fullName evidence="2">NADH dehydrogenase subunit 4L</fullName>
    </submittedName>
</protein>
<keyword evidence="2" id="KW-0496">Mitochondrion</keyword>
<organism evidence="2">
    <name type="scientific">Styela plicata</name>
    <name type="common">Wrinkled sea squirt</name>
    <name type="synonym">Ascidia plicata</name>
    <dbReference type="NCBI Taxonomy" id="7726"/>
    <lineage>
        <taxon>Eukaryota</taxon>
        <taxon>Metazoa</taxon>
        <taxon>Chordata</taxon>
        <taxon>Tunicata</taxon>
        <taxon>Ascidiacea</taxon>
        <taxon>Stolidobranchia</taxon>
        <taxon>Styelidae</taxon>
        <taxon>Styela</taxon>
    </lineage>
</organism>
<evidence type="ECO:0000313" key="2">
    <source>
        <dbReference type="EMBL" id="CAL24342.2"/>
    </source>
</evidence>
<accession>D0Z5P4</accession>
<gene>
    <name evidence="2" type="primary">nad4L</name>
</gene>
<feature type="transmembrane region" description="Helical" evidence="1">
    <location>
        <begin position="47"/>
        <end position="70"/>
    </location>
</feature>
<keyword evidence="1" id="KW-1133">Transmembrane helix</keyword>
<proteinExistence type="predicted"/>
<keyword evidence="1" id="KW-0472">Membrane</keyword>
<geneLocation type="mitochondrion" evidence="2"/>
<feature type="transmembrane region" description="Helical" evidence="1">
    <location>
        <begin position="21"/>
        <end position="41"/>
    </location>
</feature>
<sequence>MFVFFIIFIVSFYLFYYKLEIFFILILLEVLFMLVILLVMVFTIKSWFGVVLLTISTCEAVLGITFLLNFNMIFSVSHYL</sequence>
<dbReference type="EMBL" id="AM292601">
    <property type="protein sequence ID" value="CAL24342.2"/>
    <property type="molecule type" value="Genomic_DNA"/>
</dbReference>